<dbReference type="SUPFAM" id="SSF46689">
    <property type="entry name" value="Homeodomain-like"/>
    <property type="match status" value="1"/>
</dbReference>
<organism evidence="5 6">
    <name type="scientific">Kineococcus halophytocola</name>
    <dbReference type="NCBI Taxonomy" id="3234027"/>
    <lineage>
        <taxon>Bacteria</taxon>
        <taxon>Bacillati</taxon>
        <taxon>Actinomycetota</taxon>
        <taxon>Actinomycetes</taxon>
        <taxon>Kineosporiales</taxon>
        <taxon>Kineosporiaceae</taxon>
        <taxon>Kineococcus</taxon>
    </lineage>
</organism>
<dbReference type="InterPro" id="IPR023772">
    <property type="entry name" value="DNA-bd_HTH_TetR-type_CS"/>
</dbReference>
<dbReference type="PROSITE" id="PS50977">
    <property type="entry name" value="HTH_TETR_2"/>
    <property type="match status" value="1"/>
</dbReference>
<dbReference type="EMBL" id="JBGFTU010000015">
    <property type="protein sequence ID" value="MEZ0165831.1"/>
    <property type="molecule type" value="Genomic_DNA"/>
</dbReference>
<dbReference type="InterPro" id="IPR001647">
    <property type="entry name" value="HTH_TetR"/>
</dbReference>
<feature type="region of interest" description="Disordered" evidence="3">
    <location>
        <begin position="1"/>
        <end position="20"/>
    </location>
</feature>
<dbReference type="InterPro" id="IPR036271">
    <property type="entry name" value="Tet_transcr_reg_TetR-rel_C_sf"/>
</dbReference>
<dbReference type="InterPro" id="IPR050109">
    <property type="entry name" value="HTH-type_TetR-like_transc_reg"/>
</dbReference>
<protein>
    <submittedName>
        <fullName evidence="5">TetR/AcrR family transcriptional regulator</fullName>
    </submittedName>
</protein>
<dbReference type="PRINTS" id="PR00455">
    <property type="entry name" value="HTHTETR"/>
</dbReference>
<evidence type="ECO:0000256" key="2">
    <source>
        <dbReference type="PROSITE-ProRule" id="PRU00335"/>
    </source>
</evidence>
<dbReference type="PANTHER" id="PTHR30055:SF184">
    <property type="entry name" value="HTH-TYPE TRANSCRIPTIONAL REGULATOR ETHR"/>
    <property type="match status" value="1"/>
</dbReference>
<gene>
    <name evidence="5" type="ORF">AB2L27_13820</name>
</gene>
<dbReference type="Gene3D" id="1.10.10.60">
    <property type="entry name" value="Homeodomain-like"/>
    <property type="match status" value="1"/>
</dbReference>
<dbReference type="PANTHER" id="PTHR30055">
    <property type="entry name" value="HTH-TYPE TRANSCRIPTIONAL REGULATOR RUTR"/>
    <property type="match status" value="1"/>
</dbReference>
<dbReference type="Proteomes" id="UP001565927">
    <property type="component" value="Unassembled WGS sequence"/>
</dbReference>
<name>A0ABV4H617_9ACTN</name>
<accession>A0ABV4H617</accession>
<keyword evidence="6" id="KW-1185">Reference proteome</keyword>
<evidence type="ECO:0000259" key="4">
    <source>
        <dbReference type="PROSITE" id="PS50977"/>
    </source>
</evidence>
<dbReference type="InterPro" id="IPR049397">
    <property type="entry name" value="EthR_C"/>
</dbReference>
<feature type="DNA-binding region" description="H-T-H motif" evidence="2">
    <location>
        <begin position="42"/>
        <end position="61"/>
    </location>
</feature>
<keyword evidence="1 2" id="KW-0238">DNA-binding</keyword>
<evidence type="ECO:0000313" key="5">
    <source>
        <dbReference type="EMBL" id="MEZ0165831.1"/>
    </source>
</evidence>
<feature type="domain" description="HTH tetR-type" evidence="4">
    <location>
        <begin position="19"/>
        <end position="79"/>
    </location>
</feature>
<proteinExistence type="predicted"/>
<comment type="caution">
    <text evidence="5">The sequence shown here is derived from an EMBL/GenBank/DDBJ whole genome shotgun (WGS) entry which is preliminary data.</text>
</comment>
<evidence type="ECO:0000256" key="1">
    <source>
        <dbReference type="ARBA" id="ARBA00023125"/>
    </source>
</evidence>
<dbReference type="Gene3D" id="1.10.357.10">
    <property type="entry name" value="Tetracycline Repressor, domain 2"/>
    <property type="match status" value="1"/>
</dbReference>
<dbReference type="SUPFAM" id="SSF48498">
    <property type="entry name" value="Tetracyclin repressor-like, C-terminal domain"/>
    <property type="match status" value="1"/>
</dbReference>
<dbReference type="PROSITE" id="PS01081">
    <property type="entry name" value="HTH_TETR_1"/>
    <property type="match status" value="1"/>
</dbReference>
<dbReference type="Pfam" id="PF00440">
    <property type="entry name" value="TetR_N"/>
    <property type="match status" value="1"/>
</dbReference>
<dbReference type="Pfam" id="PF21313">
    <property type="entry name" value="EthR_C"/>
    <property type="match status" value="1"/>
</dbReference>
<sequence>MSESTAVARGRRTSRPRGDERERAILDTAERLLGERSYADVSVDDLARGAGLSRPTFYFYFPSKEAVLLALLDRVVAEARARRDEAVTAPAPGVEDRWRHVIGAIAQPFRSHLAVTLAAAEARATSAAVREVWNGVMERFVAETAAEIEAERARGHAPDGPPARDLAVALNWMNERVLHSAFAGERPGLAADDAVEVLLTVWLRTIYGARTP</sequence>
<dbReference type="RefSeq" id="WP_370442056.1">
    <property type="nucleotide sequence ID" value="NZ_JBGFTU010000015.1"/>
</dbReference>
<dbReference type="InterPro" id="IPR009057">
    <property type="entry name" value="Homeodomain-like_sf"/>
</dbReference>
<evidence type="ECO:0000313" key="6">
    <source>
        <dbReference type="Proteomes" id="UP001565927"/>
    </source>
</evidence>
<evidence type="ECO:0000256" key="3">
    <source>
        <dbReference type="SAM" id="MobiDB-lite"/>
    </source>
</evidence>
<reference evidence="5 6" key="1">
    <citation type="submission" date="2024-07" db="EMBL/GenBank/DDBJ databases">
        <authorList>
            <person name="Thanompreechachai J."/>
            <person name="Duangmal K."/>
        </authorList>
    </citation>
    <scope>NUCLEOTIDE SEQUENCE [LARGE SCALE GENOMIC DNA]</scope>
    <source>
        <strain evidence="5 6">LSe6-4</strain>
    </source>
</reference>